<comment type="subcellular location">
    <subcellularLocation>
        <location evidence="1 8">Cell outer membrane</location>
        <topology evidence="1 8">Multi-pass membrane protein</topology>
    </subcellularLocation>
</comment>
<dbReference type="GO" id="GO:0015344">
    <property type="term" value="F:siderophore uptake transmembrane transporter activity"/>
    <property type="evidence" value="ECO:0007669"/>
    <property type="project" value="TreeGrafter"/>
</dbReference>
<dbReference type="InterPro" id="IPR036942">
    <property type="entry name" value="Beta-barrel_TonB_sf"/>
</dbReference>
<dbReference type="OrthoDB" id="9795928at2"/>
<comment type="similarity">
    <text evidence="8 9">Belongs to the TonB-dependent receptor family.</text>
</comment>
<evidence type="ECO:0000256" key="11">
    <source>
        <dbReference type="SAM" id="SignalP"/>
    </source>
</evidence>
<keyword evidence="5 9" id="KW-0798">TonB box</keyword>
<dbReference type="Pfam" id="PF00593">
    <property type="entry name" value="TonB_dep_Rec_b-barrel"/>
    <property type="match status" value="1"/>
</dbReference>
<dbReference type="eggNOG" id="COG4771">
    <property type="taxonomic scope" value="Bacteria"/>
</dbReference>
<evidence type="ECO:0000256" key="9">
    <source>
        <dbReference type="RuleBase" id="RU003357"/>
    </source>
</evidence>
<dbReference type="Proteomes" id="UP000016160">
    <property type="component" value="Chromosome"/>
</dbReference>
<dbReference type="HOGENOM" id="CLU_008287_10_0_10"/>
<dbReference type="EMBL" id="HG315671">
    <property type="protein sequence ID" value="CDF79103.1"/>
    <property type="molecule type" value="Genomic_DNA"/>
</dbReference>
<dbReference type="InterPro" id="IPR008969">
    <property type="entry name" value="CarboxyPept-like_regulatory"/>
</dbReference>
<evidence type="ECO:0000259" key="12">
    <source>
        <dbReference type="Pfam" id="PF00593"/>
    </source>
</evidence>
<dbReference type="InterPro" id="IPR039426">
    <property type="entry name" value="TonB-dep_rcpt-like"/>
</dbReference>
<feature type="compositionally biased region" description="Acidic residues" evidence="10">
    <location>
        <begin position="392"/>
        <end position="406"/>
    </location>
</feature>
<dbReference type="STRING" id="1347342.BN863_13910"/>
<dbReference type="InterPro" id="IPR000531">
    <property type="entry name" value="Beta-barrel_TonB"/>
</dbReference>
<evidence type="ECO:0000256" key="8">
    <source>
        <dbReference type="PROSITE-ProRule" id="PRU01360"/>
    </source>
</evidence>
<keyword evidence="2 8" id="KW-0813">Transport</keyword>
<dbReference type="InterPro" id="IPR037066">
    <property type="entry name" value="Plug_dom_sf"/>
</dbReference>
<keyword evidence="4 8" id="KW-0812">Transmembrane</keyword>
<evidence type="ECO:0000256" key="10">
    <source>
        <dbReference type="SAM" id="MobiDB-lite"/>
    </source>
</evidence>
<feature type="domain" description="TonB-dependent receptor-like beta-barrel" evidence="12">
    <location>
        <begin position="236"/>
        <end position="725"/>
    </location>
</feature>
<keyword evidence="14" id="KW-0675">Receptor</keyword>
<dbReference type="RefSeq" id="WP_038529025.1">
    <property type="nucleotide sequence ID" value="NZ_HG315671.1"/>
</dbReference>
<dbReference type="PROSITE" id="PS52016">
    <property type="entry name" value="TONB_DEPENDENT_REC_3"/>
    <property type="match status" value="1"/>
</dbReference>
<proteinExistence type="inferred from homology"/>
<evidence type="ECO:0000259" key="13">
    <source>
        <dbReference type="Pfam" id="PF07715"/>
    </source>
</evidence>
<dbReference type="Pfam" id="PF07715">
    <property type="entry name" value="Plug"/>
    <property type="match status" value="1"/>
</dbReference>
<keyword evidence="11" id="KW-0732">Signal</keyword>
<dbReference type="Pfam" id="PF13715">
    <property type="entry name" value="CarbopepD_reg_2"/>
    <property type="match status" value="1"/>
</dbReference>
<feature type="chain" id="PRO_5004590875" evidence="11">
    <location>
        <begin position="20"/>
        <end position="757"/>
    </location>
</feature>
<feature type="domain" description="TonB-dependent receptor plug" evidence="13">
    <location>
        <begin position="122"/>
        <end position="220"/>
    </location>
</feature>
<dbReference type="PANTHER" id="PTHR30069:SF40">
    <property type="entry name" value="TONB-DEPENDENT RECEPTOR NMB0964-RELATED"/>
    <property type="match status" value="1"/>
</dbReference>
<keyword evidence="7 8" id="KW-0998">Cell outer membrane</keyword>
<evidence type="ECO:0000313" key="14">
    <source>
        <dbReference type="EMBL" id="CDF79103.1"/>
    </source>
</evidence>
<dbReference type="InterPro" id="IPR012910">
    <property type="entry name" value="Plug_dom"/>
</dbReference>
<dbReference type="GO" id="GO:0044718">
    <property type="term" value="P:siderophore transmembrane transport"/>
    <property type="evidence" value="ECO:0007669"/>
    <property type="project" value="TreeGrafter"/>
</dbReference>
<dbReference type="PANTHER" id="PTHR30069">
    <property type="entry name" value="TONB-DEPENDENT OUTER MEMBRANE RECEPTOR"/>
    <property type="match status" value="1"/>
</dbReference>
<gene>
    <name evidence="14" type="ORF">BN863_13910</name>
</gene>
<dbReference type="SUPFAM" id="SSF56935">
    <property type="entry name" value="Porins"/>
    <property type="match status" value="1"/>
</dbReference>
<evidence type="ECO:0000256" key="7">
    <source>
        <dbReference type="ARBA" id="ARBA00023237"/>
    </source>
</evidence>
<evidence type="ECO:0000256" key="2">
    <source>
        <dbReference type="ARBA" id="ARBA00022448"/>
    </source>
</evidence>
<evidence type="ECO:0000256" key="4">
    <source>
        <dbReference type="ARBA" id="ARBA00022692"/>
    </source>
</evidence>
<dbReference type="Gene3D" id="2.40.170.20">
    <property type="entry name" value="TonB-dependent receptor, beta-barrel domain"/>
    <property type="match status" value="1"/>
</dbReference>
<keyword evidence="6 8" id="KW-0472">Membrane</keyword>
<sequence length="757" mass="84577">MKSFILLLLLCIVATPSFAQNIIQGRVVENDTQQGLSIIDVYFPLLEKGSITDDDGYFSIENIPNGTYKIVFSSIGYESQTQNISIPYTGELKISLKTSVTEMEEVIISTPFHKLQRDNVMMVERAKVSDLKASGAVTLADGITDIPGVESITTGTSIGKPVIRGLSSNRVLVYTQGVRLENQQFGDEHGLGISDAGIESVEVIKGPASLLYGSDALGGVLYLNPERFAAQDESHGDFGTTYFGNTQGFSSNAGYKTSGNGFKFLIRGSASEHSDYDTKDYRVTNSRFKEKDLKAGFGYQSTNFKTEVRYNLNDSKLGIPEEIGEQSTDKTPLLPYQQVTNHIFSSKTNIFFENSSLDVTLGYLYNDRKEFEEEHDHDHGDEDDHDDHDHDVADEDHDDDHDDHDEHEELHPALQMKLKTFNYDVKYHMPTFGKFETIVGVQGMNQVNTNYGEEILIPNATTNDIGVLAMSHIHFDKMDIQIGARFDNRNISTEDDLNRTYNSFNGAAGLKTNITKNTSLRLNLASGFRAPNLAELTSYGSHEGTNRFEIGNPDLNNEQNYQSDLALEYKNRHIEVYANGFYNKVNNYIYLSPNGELINDDPVYLYLQDDAALYGGEIGIHIHPHPIHWLHIESSFESVTGKQDNGDYLPLIPANNFKNTVRVEFEKNWIQKGYAFVKLSSTLAQNNVSANETTSDSYNLLSAGIGGDFQLFKNTLNVSITGSNLTDKQYINHLSRLKTDGIYNIGRNLSVGLTYKI</sequence>
<feature type="compositionally biased region" description="Basic and acidic residues" evidence="10">
    <location>
        <begin position="373"/>
        <end position="391"/>
    </location>
</feature>
<dbReference type="Gene3D" id="2.60.40.1120">
    <property type="entry name" value="Carboxypeptidase-like, regulatory domain"/>
    <property type="match status" value="1"/>
</dbReference>
<protein>
    <submittedName>
        <fullName evidence="14">TonB-dependent receptor</fullName>
    </submittedName>
</protein>
<reference evidence="14 15" key="1">
    <citation type="journal article" date="2013" name="Appl. Environ. Microbiol.">
        <title>The genome of the alga-associated marine flavobacterium Formosa agariphila KMM 3901T reveals a broad potential for degradation of algal polysaccharides.</title>
        <authorList>
            <person name="Mann A.J."/>
            <person name="Hahnke R.L."/>
            <person name="Huang S."/>
            <person name="Werner J."/>
            <person name="Xing P."/>
            <person name="Barbeyron T."/>
            <person name="Huettel B."/>
            <person name="Stueber K."/>
            <person name="Reinhardt R."/>
            <person name="Harder J."/>
            <person name="Gloeckner F.O."/>
            <person name="Amann R.I."/>
            <person name="Teeling H."/>
        </authorList>
    </citation>
    <scope>NUCLEOTIDE SEQUENCE [LARGE SCALE GENOMIC DNA]</scope>
    <source>
        <strain evidence="15">DSM 15362 / KCTC 12365 / LMG 23005 / KMM 3901</strain>
    </source>
</reference>
<dbReference type="PATRIC" id="fig|1347342.6.peg.1400"/>
<dbReference type="Gene3D" id="2.170.130.10">
    <property type="entry name" value="TonB-dependent receptor, plug domain"/>
    <property type="match status" value="1"/>
</dbReference>
<evidence type="ECO:0000256" key="1">
    <source>
        <dbReference type="ARBA" id="ARBA00004571"/>
    </source>
</evidence>
<organism evidence="14 15">
    <name type="scientific">Formosa agariphila (strain DSM 15362 / KCTC 12365 / LMG 23005 / KMM 3901 / M-2Alg 35-1)</name>
    <dbReference type="NCBI Taxonomy" id="1347342"/>
    <lineage>
        <taxon>Bacteria</taxon>
        <taxon>Pseudomonadati</taxon>
        <taxon>Bacteroidota</taxon>
        <taxon>Flavobacteriia</taxon>
        <taxon>Flavobacteriales</taxon>
        <taxon>Flavobacteriaceae</taxon>
        <taxon>Formosa</taxon>
    </lineage>
</organism>
<keyword evidence="3 8" id="KW-1134">Transmembrane beta strand</keyword>
<feature type="region of interest" description="Disordered" evidence="10">
    <location>
        <begin position="373"/>
        <end position="408"/>
    </location>
</feature>
<evidence type="ECO:0000256" key="5">
    <source>
        <dbReference type="ARBA" id="ARBA00023077"/>
    </source>
</evidence>
<evidence type="ECO:0000256" key="6">
    <source>
        <dbReference type="ARBA" id="ARBA00023136"/>
    </source>
</evidence>
<dbReference type="AlphaFoldDB" id="T2KKY3"/>
<dbReference type="GO" id="GO:0009279">
    <property type="term" value="C:cell outer membrane"/>
    <property type="evidence" value="ECO:0007669"/>
    <property type="project" value="UniProtKB-SubCell"/>
</dbReference>
<dbReference type="SUPFAM" id="SSF49464">
    <property type="entry name" value="Carboxypeptidase regulatory domain-like"/>
    <property type="match status" value="1"/>
</dbReference>
<evidence type="ECO:0000313" key="15">
    <source>
        <dbReference type="Proteomes" id="UP000016160"/>
    </source>
</evidence>
<keyword evidence="15" id="KW-1185">Reference proteome</keyword>
<feature type="signal peptide" evidence="11">
    <location>
        <begin position="1"/>
        <end position="19"/>
    </location>
</feature>
<accession>T2KKY3</accession>
<evidence type="ECO:0000256" key="3">
    <source>
        <dbReference type="ARBA" id="ARBA00022452"/>
    </source>
</evidence>
<name>T2KKY3_FORAG</name>